<dbReference type="Gene3D" id="3.50.50.60">
    <property type="entry name" value="FAD/NAD(P)-binding domain"/>
    <property type="match status" value="2"/>
</dbReference>
<dbReference type="PRINTS" id="PR00411">
    <property type="entry name" value="PNDRDTASEI"/>
</dbReference>
<dbReference type="Gene3D" id="1.10.10.1100">
    <property type="entry name" value="BFD-like [2Fe-2S]-binding domain"/>
    <property type="match status" value="1"/>
</dbReference>
<dbReference type="KEGG" id="pvw:HU752_014620"/>
<dbReference type="AlphaFoldDB" id="A0A9E6TUQ1"/>
<reference evidence="3 4" key="1">
    <citation type="journal article" date="2020" name="Microorganisms">
        <title>Reliable Identification of Environmental Pseudomonas Isolates Using the rpoD Gene.</title>
        <authorList>
            <consortium name="The Broad Institute Genome Sequencing Platform"/>
            <person name="Girard L."/>
            <person name="Lood C."/>
            <person name="Rokni-Zadeh H."/>
            <person name="van Noort V."/>
            <person name="Lavigne R."/>
            <person name="De Mot R."/>
        </authorList>
    </citation>
    <scope>NUCLEOTIDE SEQUENCE [LARGE SCALE GENOMIC DNA]</scope>
    <source>
        <strain evidence="3 4">RW8P3</strain>
    </source>
</reference>
<dbReference type="Proteomes" id="UP000634530">
    <property type="component" value="Chromosome"/>
</dbReference>
<dbReference type="InterPro" id="IPR051691">
    <property type="entry name" value="Metab_Enz_Cyan_OpOx_G3PDH"/>
</dbReference>
<dbReference type="InterPro" id="IPR017224">
    <property type="entry name" value="Opine_Oxase_asu/HCN_bsu"/>
</dbReference>
<proteinExistence type="predicted"/>
<dbReference type="PRINTS" id="PR00368">
    <property type="entry name" value="FADPNR"/>
</dbReference>
<sequence>MIETTDLLIIGAGPAGIAAALAAAPSGARITLIDDNPLAGGQIWRDGPQAKLPTLARQLRQDLQHHTNVRHYPATRVIAQSGARQLLLEDPQRGWRIHYDKLILCTGARELLLPFPGWTLPGVTGAGGLQALIKGGLPVSGQRLVIAGSGPLLLASAATARQAGADILRVAEQAPRSAVAGFAAQLPRWPHKALQAFGLFDRHYRTDTHVLAALGSDRLEGVRLSQRGQIVELACERLACGFGLIPNTQLGQALGCALDGHALAVDEWQTSSLVDHYAAGECTGFGGSELALVEGAIAGHAAVGDRDAARALWSRRKRWQGFADTLNHAFALDPRLKSLAQPDTLVCRCEDVTYAALSGHRDWREAKLASRCGMGACQGRVCGGATSHLFGWQQAAPRPPFSPARIDTLLCLDDTPPA</sequence>
<dbReference type="PIRSF" id="PIRSF037495">
    <property type="entry name" value="Opine_OX_OoxA/HcnB"/>
    <property type="match status" value="1"/>
</dbReference>
<accession>A0A9E6TUQ1</accession>
<dbReference type="InterPro" id="IPR036188">
    <property type="entry name" value="FAD/NAD-bd_sf"/>
</dbReference>
<evidence type="ECO:0000259" key="2">
    <source>
        <dbReference type="Pfam" id="PF07992"/>
    </source>
</evidence>
<dbReference type="GO" id="GO:0016491">
    <property type="term" value="F:oxidoreductase activity"/>
    <property type="evidence" value="ECO:0007669"/>
    <property type="project" value="UniProtKB-KW"/>
</dbReference>
<evidence type="ECO:0000313" key="4">
    <source>
        <dbReference type="Proteomes" id="UP000634530"/>
    </source>
</evidence>
<organism evidence="3 4">
    <name type="scientific">Pseudomonas vanderleydeniana</name>
    <dbReference type="NCBI Taxonomy" id="2745495"/>
    <lineage>
        <taxon>Bacteria</taxon>
        <taxon>Pseudomonadati</taxon>
        <taxon>Pseudomonadota</taxon>
        <taxon>Gammaproteobacteria</taxon>
        <taxon>Pseudomonadales</taxon>
        <taxon>Pseudomonadaceae</taxon>
        <taxon>Pseudomonas</taxon>
    </lineage>
</organism>
<evidence type="ECO:0000313" key="3">
    <source>
        <dbReference type="EMBL" id="QXI31092.1"/>
    </source>
</evidence>
<reference evidence="3 4" key="2">
    <citation type="journal article" date="2021" name="Microorganisms">
        <title>The Ever-Expanding Pseudomonas Genus: Description of 43 New Species and Partition of the Pseudomonas putida Group.</title>
        <authorList>
            <person name="Girard L."/>
            <person name="Lood C."/>
            <person name="Hofte M."/>
            <person name="Vandamme P."/>
            <person name="Rokni-Zadeh H."/>
            <person name="van Noort V."/>
            <person name="Lavigne R."/>
            <person name="De Mot R."/>
        </authorList>
    </citation>
    <scope>NUCLEOTIDE SEQUENCE [LARGE SCALE GENOMIC DNA]</scope>
    <source>
        <strain evidence="3 4">RW8P3</strain>
    </source>
</reference>
<keyword evidence="4" id="KW-1185">Reference proteome</keyword>
<gene>
    <name evidence="3" type="ORF">HU752_014620</name>
</gene>
<keyword evidence="1" id="KW-0560">Oxidoreductase</keyword>
<evidence type="ECO:0000256" key="1">
    <source>
        <dbReference type="ARBA" id="ARBA00023002"/>
    </source>
</evidence>
<dbReference type="SUPFAM" id="SSF51905">
    <property type="entry name" value="FAD/NAD(P)-binding domain"/>
    <property type="match status" value="1"/>
</dbReference>
<name>A0A9E6TUQ1_9PSED</name>
<dbReference type="RefSeq" id="WP_186685483.1">
    <property type="nucleotide sequence ID" value="NZ_CP077093.1"/>
</dbReference>
<protein>
    <submittedName>
        <fullName evidence="3">NAD(P)/FAD-dependent oxidoreductase</fullName>
    </submittedName>
</protein>
<dbReference type="EMBL" id="CP077093">
    <property type="protein sequence ID" value="QXI31092.1"/>
    <property type="molecule type" value="Genomic_DNA"/>
</dbReference>
<dbReference type="PANTHER" id="PTHR42949:SF3">
    <property type="entry name" value="ANAEROBIC GLYCEROL-3-PHOSPHATE DEHYDROGENASE SUBUNIT B"/>
    <property type="match status" value="1"/>
</dbReference>
<feature type="domain" description="FAD/NAD(P)-binding" evidence="2">
    <location>
        <begin position="6"/>
        <end position="291"/>
    </location>
</feature>
<dbReference type="PANTHER" id="PTHR42949">
    <property type="entry name" value="ANAEROBIC GLYCEROL-3-PHOSPHATE DEHYDROGENASE SUBUNIT B"/>
    <property type="match status" value="1"/>
</dbReference>
<dbReference type="Pfam" id="PF07992">
    <property type="entry name" value="Pyr_redox_2"/>
    <property type="match status" value="1"/>
</dbReference>
<dbReference type="InterPro" id="IPR041854">
    <property type="entry name" value="BFD-like_2Fe2S-bd_dom_sf"/>
</dbReference>
<dbReference type="InterPro" id="IPR023753">
    <property type="entry name" value="FAD/NAD-binding_dom"/>
</dbReference>